<evidence type="ECO:0008006" key="2">
    <source>
        <dbReference type="Google" id="ProtNLM"/>
    </source>
</evidence>
<organism evidence="1">
    <name type="scientific">viral metagenome</name>
    <dbReference type="NCBI Taxonomy" id="1070528"/>
    <lineage>
        <taxon>unclassified sequences</taxon>
        <taxon>metagenomes</taxon>
        <taxon>organismal metagenomes</taxon>
    </lineage>
</organism>
<dbReference type="EMBL" id="MN739998">
    <property type="protein sequence ID" value="QHT82369.1"/>
    <property type="molecule type" value="Genomic_DNA"/>
</dbReference>
<reference evidence="1" key="1">
    <citation type="journal article" date="2020" name="Nature">
        <title>Giant virus diversity and host interactions through global metagenomics.</title>
        <authorList>
            <person name="Schulz F."/>
            <person name="Roux S."/>
            <person name="Paez-Espino D."/>
            <person name="Jungbluth S."/>
            <person name="Walsh D.A."/>
            <person name="Denef V.J."/>
            <person name="McMahon K.D."/>
            <person name="Konstantinidis K.T."/>
            <person name="Eloe-Fadrosh E.A."/>
            <person name="Kyrpides N.C."/>
            <person name="Woyke T."/>
        </authorList>
    </citation>
    <scope>NUCLEOTIDE SEQUENCE</scope>
    <source>
        <strain evidence="1">GVMAG-M-3300023184-161</strain>
    </source>
</reference>
<sequence length="114" mass="13268">MYYLTISDKDTVQTLVYSCRNCGNETRDSSLGCVSETFILKKNAEIGYIMNEYTKYDQTLPHISNVKCPNSECPSNKDPKNNKRDVVYIRYDDTNMKYMYLCVVCDIAKWTNDN</sequence>
<dbReference type="AlphaFoldDB" id="A0A6C0HPE8"/>
<name>A0A6C0HPE8_9ZZZZ</name>
<dbReference type="Gene3D" id="2.20.25.10">
    <property type="match status" value="1"/>
</dbReference>
<proteinExistence type="predicted"/>
<accession>A0A6C0HPE8</accession>
<protein>
    <recommendedName>
        <fullName evidence="2">DNA-directed RNA polymerase M/15kDa subunit domain-containing protein</fullName>
    </recommendedName>
</protein>
<evidence type="ECO:0000313" key="1">
    <source>
        <dbReference type="EMBL" id="QHT82369.1"/>
    </source>
</evidence>